<name>A0A919QE71_9ACTN</name>
<dbReference type="Pfam" id="PF13565">
    <property type="entry name" value="HTH_32"/>
    <property type="match status" value="1"/>
</dbReference>
<organism evidence="1 2">
    <name type="scientific">Acrocarpospora phusangensis</name>
    <dbReference type="NCBI Taxonomy" id="1070424"/>
    <lineage>
        <taxon>Bacteria</taxon>
        <taxon>Bacillati</taxon>
        <taxon>Actinomycetota</taxon>
        <taxon>Actinomycetes</taxon>
        <taxon>Streptosporangiales</taxon>
        <taxon>Streptosporangiaceae</taxon>
        <taxon>Acrocarpospora</taxon>
    </lineage>
</organism>
<dbReference type="RefSeq" id="WP_204041388.1">
    <property type="nucleotide sequence ID" value="NZ_BOOA01000020.1"/>
</dbReference>
<dbReference type="AlphaFoldDB" id="A0A919QE71"/>
<sequence>MTELILTDEERERLTRWSDDDESPARAMRAEIILRCASPHAATERIAADLGISSMTVGKWRTRFLRNRLDGLTEGGRPGRPKIDIDLTDQERAQLSEWATVDDDPYEGLPLRSTIILACASGKTNEEVAADLNVHADTVSKWRNRFVRHRLDGLLSSQRRGRPTTITPEQIEQVVRATLLESPGSATRWSRATMARHSGLSKSSIGRIWRTFELRPHLQEPPDDR</sequence>
<protein>
    <recommendedName>
        <fullName evidence="3">IS630 family transposase</fullName>
    </recommendedName>
</protein>
<evidence type="ECO:0000313" key="2">
    <source>
        <dbReference type="Proteomes" id="UP000640052"/>
    </source>
</evidence>
<dbReference type="EMBL" id="BOOA01000020">
    <property type="protein sequence ID" value="GIH24642.1"/>
    <property type="molecule type" value="Genomic_DNA"/>
</dbReference>
<proteinExistence type="predicted"/>
<gene>
    <name evidence="1" type="ORF">Aph01nite_29520</name>
</gene>
<comment type="caution">
    <text evidence="1">The sequence shown here is derived from an EMBL/GenBank/DDBJ whole genome shotgun (WGS) entry which is preliminary data.</text>
</comment>
<dbReference type="Pfam" id="PF13384">
    <property type="entry name" value="HTH_23"/>
    <property type="match status" value="1"/>
</dbReference>
<dbReference type="Proteomes" id="UP000640052">
    <property type="component" value="Unassembled WGS sequence"/>
</dbReference>
<evidence type="ECO:0000313" key="1">
    <source>
        <dbReference type="EMBL" id="GIH24642.1"/>
    </source>
</evidence>
<dbReference type="SUPFAM" id="SSF46689">
    <property type="entry name" value="Homeodomain-like"/>
    <property type="match status" value="2"/>
</dbReference>
<evidence type="ECO:0008006" key="3">
    <source>
        <dbReference type="Google" id="ProtNLM"/>
    </source>
</evidence>
<dbReference type="InterPro" id="IPR009057">
    <property type="entry name" value="Homeodomain-like_sf"/>
</dbReference>
<accession>A0A919QE71</accession>
<reference evidence="1" key="1">
    <citation type="submission" date="2021-01" db="EMBL/GenBank/DDBJ databases">
        <title>Whole genome shotgun sequence of Acrocarpospora phusangensis NBRC 108782.</title>
        <authorList>
            <person name="Komaki H."/>
            <person name="Tamura T."/>
        </authorList>
    </citation>
    <scope>NUCLEOTIDE SEQUENCE</scope>
    <source>
        <strain evidence="1">NBRC 108782</strain>
    </source>
</reference>
<keyword evidence="2" id="KW-1185">Reference proteome</keyword>